<protein>
    <submittedName>
        <fullName evidence="1">Uncharacterized protein</fullName>
    </submittedName>
</protein>
<evidence type="ECO:0000313" key="1">
    <source>
        <dbReference type="EMBL" id="JAE15537.1"/>
    </source>
</evidence>
<dbReference type="EMBL" id="GBRH01182359">
    <property type="protein sequence ID" value="JAE15537.1"/>
    <property type="molecule type" value="Transcribed_RNA"/>
</dbReference>
<reference evidence="1" key="2">
    <citation type="journal article" date="2015" name="Data Brief">
        <title>Shoot transcriptome of the giant reed, Arundo donax.</title>
        <authorList>
            <person name="Barrero R.A."/>
            <person name="Guerrero F.D."/>
            <person name="Moolhuijzen P."/>
            <person name="Goolsby J.A."/>
            <person name="Tidwell J."/>
            <person name="Bellgard S.E."/>
            <person name="Bellgard M.I."/>
        </authorList>
    </citation>
    <scope>NUCLEOTIDE SEQUENCE</scope>
    <source>
        <tissue evidence="1">Shoot tissue taken approximately 20 cm above the soil surface</tissue>
    </source>
</reference>
<dbReference type="AlphaFoldDB" id="A0A0A9FTD5"/>
<organism evidence="1">
    <name type="scientific">Arundo donax</name>
    <name type="common">Giant reed</name>
    <name type="synonym">Donax arundinaceus</name>
    <dbReference type="NCBI Taxonomy" id="35708"/>
    <lineage>
        <taxon>Eukaryota</taxon>
        <taxon>Viridiplantae</taxon>
        <taxon>Streptophyta</taxon>
        <taxon>Embryophyta</taxon>
        <taxon>Tracheophyta</taxon>
        <taxon>Spermatophyta</taxon>
        <taxon>Magnoliopsida</taxon>
        <taxon>Liliopsida</taxon>
        <taxon>Poales</taxon>
        <taxon>Poaceae</taxon>
        <taxon>PACMAD clade</taxon>
        <taxon>Arundinoideae</taxon>
        <taxon>Arundineae</taxon>
        <taxon>Arundo</taxon>
    </lineage>
</organism>
<name>A0A0A9FTD5_ARUDO</name>
<proteinExistence type="predicted"/>
<reference evidence="1" key="1">
    <citation type="submission" date="2014-09" db="EMBL/GenBank/DDBJ databases">
        <authorList>
            <person name="Magalhaes I.L.F."/>
            <person name="Oliveira U."/>
            <person name="Santos F.R."/>
            <person name="Vidigal T.H.D.A."/>
            <person name="Brescovit A.D."/>
            <person name="Santos A.J."/>
        </authorList>
    </citation>
    <scope>NUCLEOTIDE SEQUENCE</scope>
    <source>
        <tissue evidence="1">Shoot tissue taken approximately 20 cm above the soil surface</tissue>
    </source>
</reference>
<sequence length="76" mass="8657">MLLAINNGTHDLCTNFWKGYLVGGNQAQTQPFQKQQQEQLLYLLEFFCLAFDGIKPLKSQNALEANLIKPHLLLHS</sequence>
<accession>A0A0A9FTD5</accession>